<dbReference type="EMBL" id="BOVK01000082">
    <property type="protein sequence ID" value="GIQ71360.1"/>
    <property type="molecule type" value="Genomic_DNA"/>
</dbReference>
<name>A0A8J4M4M6_9BACL</name>
<keyword evidence="4" id="KW-1185">Reference proteome</keyword>
<dbReference type="InterPro" id="IPR011042">
    <property type="entry name" value="6-blade_b-propeller_TolB-like"/>
</dbReference>
<protein>
    <recommendedName>
        <fullName evidence="2">SLH domain-containing protein</fullName>
    </recommendedName>
</protein>
<dbReference type="InterPro" id="IPR001119">
    <property type="entry name" value="SLH_dom"/>
</dbReference>
<dbReference type="Gene3D" id="2.60.40.10">
    <property type="entry name" value="Immunoglobulins"/>
    <property type="match status" value="1"/>
</dbReference>
<dbReference type="PROSITE" id="PS51272">
    <property type="entry name" value="SLH"/>
    <property type="match status" value="3"/>
</dbReference>
<feature type="domain" description="SLH" evidence="2">
    <location>
        <begin position="1269"/>
        <end position="1328"/>
    </location>
</feature>
<evidence type="ECO:0000313" key="4">
    <source>
        <dbReference type="Proteomes" id="UP000677918"/>
    </source>
</evidence>
<evidence type="ECO:0000259" key="2">
    <source>
        <dbReference type="PROSITE" id="PS51272"/>
    </source>
</evidence>
<dbReference type="Gene3D" id="2.120.10.30">
    <property type="entry name" value="TolB, C-terminal domain"/>
    <property type="match status" value="1"/>
</dbReference>
<dbReference type="PANTHER" id="PTHR14776:SF1">
    <property type="entry name" value="CADHERIN-LIKE AND PC-ESTERASE DOMAIN-CONTAINING PROTEIN 1"/>
    <property type="match status" value="1"/>
</dbReference>
<evidence type="ECO:0000313" key="3">
    <source>
        <dbReference type="EMBL" id="GIQ71360.1"/>
    </source>
</evidence>
<dbReference type="Pfam" id="PF12733">
    <property type="entry name" value="Cadherin-like"/>
    <property type="match status" value="4"/>
</dbReference>
<dbReference type="RefSeq" id="WP_213414154.1">
    <property type="nucleotide sequence ID" value="NZ_BOVK01000082.1"/>
</dbReference>
<evidence type="ECO:0000256" key="1">
    <source>
        <dbReference type="SAM" id="MobiDB-lite"/>
    </source>
</evidence>
<feature type="region of interest" description="Disordered" evidence="1">
    <location>
        <begin position="1016"/>
        <end position="1040"/>
    </location>
</feature>
<sequence>MRLKLMVLLICCLSLGVLGMPGLAQREAYASPAMNLYFSMERDSYSLYQKSLADASEAQVIAQKSISGAPTGIAVDADNEFLYYAADRSRIYKLKQDTLQVVDTYESGNLIVELALDAAGNRLYMIDNSAGSGPGTFFASIKVLDLASRSITTIHATPEDGLAFIYGLAVDSEGGKIYFYKGDFNSGISGIFRMDLDGGNVEGFMPGRGHSGLGFVIDRTADKLYFSENNSIRAASLSTGEVQPLPVYSGSDWIGSIARDPSTGTFYFGTNDSSIMKGRIYRVLSADQAEQVVPNEGYLNALAIAPAPLTYTIEPIDDQTLTVLAAGYASGTQETKSVTITRTGTGVLENVTASLSGTDADAFELTQPAGTIDGESAAFTVKAKDGLAVGTYTTTVTINADKMEPVSFTVTQVVHSYAIAPIANQTLTELAAGYAAGTQETKSVTITRTGTGVLENVAASLGGTDAEAFELTQPAGTIDGESAAFTVKAKDGLPAGTYTAAVSITADYMEPVSFHVTQVVHAYTIAPIADSTLSELVVGYAPGTQEARTLTITRTGTGILTDVSVSLSGANADAFVLTQPEATIDDMPSTFTVKAKDGLDVGTYTATIQVNAQYMIPVNIPVTQVIRPSAEDRLSGLHISEGTLSPAFDPDVTAYSASVPYATESITVAAATYDVNAGFTIFSGGDPITGSAPLEVGSNVLEVRVTAQDGVSVKTYTINVMRAPSSDASIRSLSLQGIALNETVHADVYAYTATVTNAVYETYLHAEPAHADASISALTVNGVPAGNPIPLSVGSNIIEVEVEAQDGVTKRTYTITVTREASGNAQLSSLDISGGTLSPAFAPSVYAYTAAVSFDTEAVSVTASVYHSNAILSINGQLQASGSPASVPLEVGPNIIRVAVLAEDGIHSANYTLSIQRAASSNAGLAGLVLSDGALTPAFEADRAAYTAAVPHSVSHVTVTASVNDPGAAVKVNGQEATSGEPSAPIALAVGENTITVEVTAQDGSTAQTYSVVVTRAQKPTEPGPGRGGSSPSSGGDAEADNEARLGLYINDTYLEQLATNTTTNTDGIIQTVLTVDTDLMKAELERVEDDAVVRIQVDHDADEVIAVLTGDIVKAMEDKRMTLLVQTPIAGYWLPAAEISIDLQSEQLGHAAHADMVVQLVIAKSSKSKADMLESAAREGGFTVQASPVDFTLHILHDGESLEVSRFSEFVQREMPVSAAAGAGSVTTAVVVEEDGRLRHVPTSSTTRDGEAYAVIRSLTNSTYAVIANTARFGDVEGHWSQAAVNNLASRLIVSGVEQDRFDPNAVITRAEFAALIARALGLPANEKKALFQDVSLNAWYAGAVTTANAYGIIQGYEDGTFRPAKTITREEAMVVLAKASRLAGLDAIDAETADDPLSEFIDGLQVQAWARESAAAAIHAGLISGANGELRPADSITRAETASIVYRLLVQAGLIEE</sequence>
<dbReference type="PANTHER" id="PTHR14776">
    <property type="entry name" value="CADHERIN-LIKE AND PC-ESTERASE DOMAIN-CONTAINING PROTEIN 1"/>
    <property type="match status" value="1"/>
</dbReference>
<comment type="caution">
    <text evidence="3">The sequence shown here is derived from an EMBL/GenBank/DDBJ whole genome shotgun (WGS) entry which is preliminary data.</text>
</comment>
<proteinExistence type="predicted"/>
<dbReference type="SUPFAM" id="SSF63825">
    <property type="entry name" value="YWTD domain"/>
    <property type="match status" value="1"/>
</dbReference>
<feature type="domain" description="SLH" evidence="2">
    <location>
        <begin position="1329"/>
        <end position="1392"/>
    </location>
</feature>
<dbReference type="Pfam" id="PF00395">
    <property type="entry name" value="SLH"/>
    <property type="match status" value="3"/>
</dbReference>
<dbReference type="Proteomes" id="UP000677918">
    <property type="component" value="Unassembled WGS sequence"/>
</dbReference>
<dbReference type="InterPro" id="IPR025883">
    <property type="entry name" value="Cadherin-like_domain"/>
</dbReference>
<feature type="domain" description="SLH" evidence="2">
    <location>
        <begin position="1399"/>
        <end position="1459"/>
    </location>
</feature>
<gene>
    <name evidence="3" type="ORF">XYCOK13_41840</name>
</gene>
<reference evidence="3" key="1">
    <citation type="submission" date="2021-04" db="EMBL/GenBank/DDBJ databases">
        <title>Draft genome sequence of Xylanibacillus composti strain K13.</title>
        <authorList>
            <person name="Uke A."/>
            <person name="Chhe C."/>
            <person name="Baramee S."/>
            <person name="Kosugi A."/>
        </authorList>
    </citation>
    <scope>NUCLEOTIDE SEQUENCE</scope>
    <source>
        <strain evidence="3">K13</strain>
    </source>
</reference>
<organism evidence="3 4">
    <name type="scientific">Xylanibacillus composti</name>
    <dbReference type="NCBI Taxonomy" id="1572762"/>
    <lineage>
        <taxon>Bacteria</taxon>
        <taxon>Bacillati</taxon>
        <taxon>Bacillota</taxon>
        <taxon>Bacilli</taxon>
        <taxon>Bacillales</taxon>
        <taxon>Paenibacillaceae</taxon>
        <taxon>Xylanibacillus</taxon>
    </lineage>
</organism>
<accession>A0A8J4M4M6</accession>
<dbReference type="InterPro" id="IPR013783">
    <property type="entry name" value="Ig-like_fold"/>
</dbReference>